<evidence type="ECO:0000256" key="6">
    <source>
        <dbReference type="SAM" id="Phobius"/>
    </source>
</evidence>
<comment type="subcellular location">
    <subcellularLocation>
        <location evidence="1">Membrane</location>
        <topology evidence="1">Multi-pass membrane protein</topology>
    </subcellularLocation>
</comment>
<keyword evidence="5 6" id="KW-0472">Membrane</keyword>
<gene>
    <name evidence="9" type="ORF">CANCADRAFT_15629</name>
</gene>
<protein>
    <submittedName>
        <fullName evidence="9">Uncharacterized protein</fullName>
    </submittedName>
</protein>
<feature type="domain" description="Cation efflux protein cytoplasmic" evidence="8">
    <location>
        <begin position="332"/>
        <end position="397"/>
    </location>
</feature>
<feature type="transmembrane region" description="Helical" evidence="6">
    <location>
        <begin position="143"/>
        <end position="167"/>
    </location>
</feature>
<dbReference type="GO" id="GO:0016020">
    <property type="term" value="C:membrane"/>
    <property type="evidence" value="ECO:0007669"/>
    <property type="project" value="UniProtKB-SubCell"/>
</dbReference>
<feature type="transmembrane region" description="Helical" evidence="6">
    <location>
        <begin position="229"/>
        <end position="249"/>
    </location>
</feature>
<dbReference type="SUPFAM" id="SSF161111">
    <property type="entry name" value="Cation efflux protein transmembrane domain-like"/>
    <property type="match status" value="1"/>
</dbReference>
<evidence type="ECO:0000256" key="1">
    <source>
        <dbReference type="ARBA" id="ARBA00004141"/>
    </source>
</evidence>
<name>A0A1E4TG42_9ASCO</name>
<dbReference type="InterPro" id="IPR027469">
    <property type="entry name" value="Cation_efflux_TMD_sf"/>
</dbReference>
<evidence type="ECO:0000256" key="5">
    <source>
        <dbReference type="ARBA" id="ARBA00023136"/>
    </source>
</evidence>
<proteinExistence type="predicted"/>
<dbReference type="SUPFAM" id="SSF160240">
    <property type="entry name" value="Cation efflux protein cytoplasmic domain-like"/>
    <property type="match status" value="1"/>
</dbReference>
<reference evidence="10" key="1">
    <citation type="submission" date="2016-02" db="EMBL/GenBank/DDBJ databases">
        <title>Comparative genomics of biotechnologically important yeasts.</title>
        <authorList>
            <consortium name="DOE Joint Genome Institute"/>
            <person name="Riley R."/>
            <person name="Haridas S."/>
            <person name="Wolfe K.H."/>
            <person name="Lopes M.R."/>
            <person name="Hittinger C.T."/>
            <person name="Goker M."/>
            <person name="Salamov A."/>
            <person name="Wisecaver J."/>
            <person name="Long T.M."/>
            <person name="Aerts A.L."/>
            <person name="Barry K."/>
            <person name="Choi C."/>
            <person name="Clum A."/>
            <person name="Coughlan A.Y."/>
            <person name="Deshpande S."/>
            <person name="Douglass A.P."/>
            <person name="Hanson S.J."/>
            <person name="Klenk H.-P."/>
            <person name="Labutti K."/>
            <person name="Lapidus A."/>
            <person name="Lindquist E."/>
            <person name="Lipzen A."/>
            <person name="Meier-Kolthoff J.P."/>
            <person name="Ohm R.A."/>
            <person name="Otillar R.P."/>
            <person name="Pangilinan J."/>
            <person name="Peng Y."/>
            <person name="Rokas A."/>
            <person name="Rosa C.A."/>
            <person name="Scheuner C."/>
            <person name="Sibirny A.A."/>
            <person name="Slot J.C."/>
            <person name="Stielow J.B."/>
            <person name="Sun H."/>
            <person name="Kurtzman C.P."/>
            <person name="Blackwell M."/>
            <person name="Jeffries T.W."/>
            <person name="Grigoriev I.V."/>
        </authorList>
    </citation>
    <scope>NUCLEOTIDE SEQUENCE [LARGE SCALE GENOMIC DNA]</scope>
    <source>
        <strain evidence="10">NRRL Y-17796</strain>
    </source>
</reference>
<feature type="transmembrane region" description="Helical" evidence="6">
    <location>
        <begin position="188"/>
        <end position="209"/>
    </location>
</feature>
<dbReference type="FunFam" id="1.20.1510.10:FF:000005">
    <property type="entry name" value="Putative Cation diffusion facilitator 1"/>
    <property type="match status" value="1"/>
</dbReference>
<dbReference type="InterPro" id="IPR058533">
    <property type="entry name" value="Cation_efflux_TM"/>
</dbReference>
<dbReference type="NCBIfam" id="TIGR01297">
    <property type="entry name" value="CDF"/>
    <property type="match status" value="1"/>
</dbReference>
<keyword evidence="4 6" id="KW-1133">Transmembrane helix</keyword>
<evidence type="ECO:0000313" key="9">
    <source>
        <dbReference type="EMBL" id="ODV90741.1"/>
    </source>
</evidence>
<dbReference type="Proteomes" id="UP000095023">
    <property type="component" value="Unassembled WGS sequence"/>
</dbReference>
<accession>A0A1E4TG42</accession>
<dbReference type="InterPro" id="IPR050291">
    <property type="entry name" value="CDF_Transporter"/>
</dbReference>
<dbReference type="AlphaFoldDB" id="A0A1E4TG42"/>
<organism evidence="9 10">
    <name type="scientific">Tortispora caseinolytica NRRL Y-17796</name>
    <dbReference type="NCBI Taxonomy" id="767744"/>
    <lineage>
        <taxon>Eukaryota</taxon>
        <taxon>Fungi</taxon>
        <taxon>Dikarya</taxon>
        <taxon>Ascomycota</taxon>
        <taxon>Saccharomycotina</taxon>
        <taxon>Trigonopsidomycetes</taxon>
        <taxon>Trigonopsidales</taxon>
        <taxon>Trigonopsidaceae</taxon>
        <taxon>Tortispora</taxon>
    </lineage>
</organism>
<sequence>DRQESVSRINNLQQLRSNYLIGESKPLTDWGEYLVDIDMVRRPTQLIQFYLNQNDLIQRFITIDNLLDSTKIHRNMIEDYEHDARRRQSIVPANAHHQMLPILHANEATTSIVNLAIYVNLALNAVLLAAKVVVALMTNSLSVIAALVDSFLDLMSTVIIWASAQFVAYRGSNTKYVFPVGKSRLEPIGVLVFSILIIMAFIQVAAQSISKLYAGVLAPSPPHPVQLTWSSFIIMISTIIAKIMAYVWCRNIGSSAVQALAQDAMTDMIFNTCSIIFPVLGFITNTWWLDPLGAVWLSLYVIVNWGQTALDHISNLTGAAADQSDRQLILYLCMRFSSTIRKVTSLNAYHSGDKIIVEVDLVVDDTLSLRDSHDLGETLQYAIETLPFVERAFVHLDYRYDNYTGHL</sequence>
<dbReference type="Pfam" id="PF16916">
    <property type="entry name" value="ZT_dimer"/>
    <property type="match status" value="1"/>
</dbReference>
<evidence type="ECO:0000313" key="10">
    <source>
        <dbReference type="Proteomes" id="UP000095023"/>
    </source>
</evidence>
<dbReference type="GO" id="GO:0030003">
    <property type="term" value="P:intracellular monoatomic cation homeostasis"/>
    <property type="evidence" value="ECO:0007669"/>
    <property type="project" value="UniProtKB-ARBA"/>
</dbReference>
<dbReference type="InterPro" id="IPR002524">
    <property type="entry name" value="Cation_efflux"/>
</dbReference>
<evidence type="ECO:0000259" key="8">
    <source>
        <dbReference type="Pfam" id="PF16916"/>
    </source>
</evidence>
<dbReference type="Pfam" id="PF01545">
    <property type="entry name" value="Cation_efflux"/>
    <property type="match status" value="1"/>
</dbReference>
<dbReference type="GO" id="GO:0008324">
    <property type="term" value="F:monoatomic cation transmembrane transporter activity"/>
    <property type="evidence" value="ECO:0007669"/>
    <property type="project" value="InterPro"/>
</dbReference>
<dbReference type="GO" id="GO:0098771">
    <property type="term" value="P:inorganic ion homeostasis"/>
    <property type="evidence" value="ECO:0007669"/>
    <property type="project" value="UniProtKB-ARBA"/>
</dbReference>
<keyword evidence="10" id="KW-1185">Reference proteome</keyword>
<dbReference type="EMBL" id="KV453842">
    <property type="protein sequence ID" value="ODV90741.1"/>
    <property type="molecule type" value="Genomic_DNA"/>
</dbReference>
<feature type="non-terminal residue" evidence="9">
    <location>
        <position position="1"/>
    </location>
</feature>
<dbReference type="InterPro" id="IPR036837">
    <property type="entry name" value="Cation_efflux_CTD_sf"/>
</dbReference>
<dbReference type="InterPro" id="IPR027470">
    <property type="entry name" value="Cation_efflux_CTD"/>
</dbReference>
<dbReference type="PANTHER" id="PTHR43840">
    <property type="entry name" value="MITOCHONDRIAL METAL TRANSPORTER 1-RELATED"/>
    <property type="match status" value="1"/>
</dbReference>
<dbReference type="PANTHER" id="PTHR43840:SF4">
    <property type="entry name" value="CDF DIVALENT METAL CATION TRANSPORTER (EUROFUNG)"/>
    <property type="match status" value="1"/>
</dbReference>
<feature type="transmembrane region" description="Helical" evidence="6">
    <location>
        <begin position="115"/>
        <end position="137"/>
    </location>
</feature>
<evidence type="ECO:0000256" key="2">
    <source>
        <dbReference type="ARBA" id="ARBA00022448"/>
    </source>
</evidence>
<feature type="domain" description="Cation efflux protein transmembrane" evidence="7">
    <location>
        <begin position="118"/>
        <end position="316"/>
    </location>
</feature>
<feature type="non-terminal residue" evidence="9">
    <location>
        <position position="407"/>
    </location>
</feature>
<keyword evidence="3 6" id="KW-0812">Transmembrane</keyword>
<evidence type="ECO:0000256" key="3">
    <source>
        <dbReference type="ARBA" id="ARBA00022692"/>
    </source>
</evidence>
<evidence type="ECO:0000256" key="4">
    <source>
        <dbReference type="ARBA" id="ARBA00022989"/>
    </source>
</evidence>
<evidence type="ECO:0000259" key="7">
    <source>
        <dbReference type="Pfam" id="PF01545"/>
    </source>
</evidence>
<dbReference type="Gene3D" id="3.30.70.1350">
    <property type="entry name" value="Cation efflux protein, cytoplasmic domain"/>
    <property type="match status" value="1"/>
</dbReference>
<dbReference type="OrthoDB" id="78296at2759"/>
<keyword evidence="2" id="KW-0813">Transport</keyword>
<feature type="transmembrane region" description="Helical" evidence="6">
    <location>
        <begin position="269"/>
        <end position="289"/>
    </location>
</feature>
<dbReference type="Gene3D" id="1.20.1510.10">
    <property type="entry name" value="Cation efflux protein transmembrane domain"/>
    <property type="match status" value="1"/>
</dbReference>